<keyword evidence="2" id="KW-1185">Reference proteome</keyword>
<organism evidence="1 2">
    <name type="scientific">Pangasius djambal</name>
    <dbReference type="NCBI Taxonomy" id="1691987"/>
    <lineage>
        <taxon>Eukaryota</taxon>
        <taxon>Metazoa</taxon>
        <taxon>Chordata</taxon>
        <taxon>Craniata</taxon>
        <taxon>Vertebrata</taxon>
        <taxon>Euteleostomi</taxon>
        <taxon>Actinopterygii</taxon>
        <taxon>Neopterygii</taxon>
        <taxon>Teleostei</taxon>
        <taxon>Ostariophysi</taxon>
        <taxon>Siluriformes</taxon>
        <taxon>Pangasiidae</taxon>
        <taxon>Pangasius</taxon>
    </lineage>
</organism>
<sequence>MICCRPGGGSKAPQKKQRRKKKKVYFSTTEWVKKCFRSVRRHQRGPAYQRNEGRSVVSVLLLLMATFLQINHQRKMML</sequence>
<comment type="caution">
    <text evidence="1">The sequence shown here is derived from an EMBL/GenBank/DDBJ whole genome shotgun (WGS) entry which is preliminary data.</text>
</comment>
<proteinExistence type="predicted"/>
<dbReference type="Proteomes" id="UP000830395">
    <property type="component" value="Chromosome 5"/>
</dbReference>
<accession>A0ACC5Y9K2</accession>
<gene>
    <name evidence="1" type="ORF">PDJAM_G00207390</name>
</gene>
<dbReference type="EMBL" id="CM040979">
    <property type="protein sequence ID" value="MCJ8732125.1"/>
    <property type="molecule type" value="Genomic_DNA"/>
</dbReference>
<evidence type="ECO:0000313" key="1">
    <source>
        <dbReference type="EMBL" id="MCJ8732125.1"/>
    </source>
</evidence>
<reference evidence="1" key="1">
    <citation type="submission" date="2020-02" db="EMBL/GenBank/DDBJ databases">
        <title>Genome sequencing of the panga catfish, Pangasius djambal.</title>
        <authorList>
            <person name="Wen M."/>
            <person name="Zahm M."/>
            <person name="Roques C."/>
            <person name="Cabau C."/>
            <person name="Klopp C."/>
            <person name="Donnadieu C."/>
            <person name="Jouanno E."/>
            <person name="Avarre J.-C."/>
            <person name="Campet M."/>
            <person name="Ha T."/>
            <person name="Dugue R."/>
            <person name="Lampietro C."/>
            <person name="Louis A."/>
            <person name="Herpin A."/>
            <person name="Echchiki A."/>
            <person name="Berthelot C."/>
            <person name="Parey E."/>
            <person name="Roest-Crollius H."/>
            <person name="Braasch I."/>
            <person name="Postlethwait J.H."/>
            <person name="Bobe J."/>
            <person name="Montfort J."/>
            <person name="Bouchez O."/>
            <person name="Begum T."/>
            <person name="Schartl M."/>
            <person name="Gustiano R."/>
            <person name="Guiguen Y."/>
        </authorList>
    </citation>
    <scope>NUCLEOTIDE SEQUENCE</scope>
    <source>
        <strain evidence="1">Pdj_M5554</strain>
    </source>
</reference>
<evidence type="ECO:0000313" key="2">
    <source>
        <dbReference type="Proteomes" id="UP000830395"/>
    </source>
</evidence>
<protein>
    <submittedName>
        <fullName evidence="1">Uncharacterized protein</fullName>
    </submittedName>
</protein>
<name>A0ACC5Y9K2_9TELE</name>